<dbReference type="Gene3D" id="3.80.10.10">
    <property type="entry name" value="Ribonuclease Inhibitor"/>
    <property type="match status" value="1"/>
</dbReference>
<reference evidence="2 3" key="1">
    <citation type="submission" date="2022-09" db="EMBL/GenBank/DDBJ databases">
        <authorList>
            <person name="Palmer J.M."/>
        </authorList>
    </citation>
    <scope>NUCLEOTIDE SEQUENCE [LARGE SCALE GENOMIC DNA]</scope>
    <source>
        <strain evidence="2 3">DSM 7382</strain>
    </source>
</reference>
<organism evidence="2 3">
    <name type="scientific">Cerrena zonata</name>
    <dbReference type="NCBI Taxonomy" id="2478898"/>
    <lineage>
        <taxon>Eukaryota</taxon>
        <taxon>Fungi</taxon>
        <taxon>Dikarya</taxon>
        <taxon>Basidiomycota</taxon>
        <taxon>Agaricomycotina</taxon>
        <taxon>Agaricomycetes</taxon>
        <taxon>Polyporales</taxon>
        <taxon>Cerrenaceae</taxon>
        <taxon>Cerrena</taxon>
    </lineage>
</organism>
<protein>
    <recommendedName>
        <fullName evidence="1">F-box domain-containing protein</fullName>
    </recommendedName>
</protein>
<dbReference type="EMBL" id="JASBNA010000001">
    <property type="protein sequence ID" value="KAK7695642.1"/>
    <property type="molecule type" value="Genomic_DNA"/>
</dbReference>
<keyword evidence="3" id="KW-1185">Reference proteome</keyword>
<sequence length="356" mass="38628">MSLTSLPPELLDAIFQPLAAASLAALAISCSSLTALANRQLYRHLSLSSHAHNLSAVQSIANNIPLASLVRTFSISVLESDTSTHEYCVLLSKILGDLRELTSLEVLIGPDASWVLPTTPTLFFPRLQHLTTSFIFDVNVAAFLSRTPHLLSLQLSSTFAASETSELLPSAVPKLTSYTGPASLLPALLSSSRPLTTLHLSGDLTLPDIDHLALSGHDPVLPDVKPGEDGCELGKPRIQVLSAITSTPPVTVLEALGKACPSLVCLRVMTTCAFWEAPDLNFYAKVANTLSSLRHLSSFELSGMHWESRPKPVTSNDSIIEKEWISPPVTPRVIEEDPAPQDYYAEFEESFMEWAY</sequence>
<gene>
    <name evidence="2" type="ORF">QCA50_000278</name>
</gene>
<feature type="domain" description="F-box" evidence="1">
    <location>
        <begin position="1"/>
        <end position="45"/>
    </location>
</feature>
<dbReference type="SUPFAM" id="SSF52047">
    <property type="entry name" value="RNI-like"/>
    <property type="match status" value="1"/>
</dbReference>
<dbReference type="InterPro" id="IPR032675">
    <property type="entry name" value="LRR_dom_sf"/>
</dbReference>
<dbReference type="PROSITE" id="PS50181">
    <property type="entry name" value="FBOX"/>
    <property type="match status" value="1"/>
</dbReference>
<proteinExistence type="predicted"/>
<dbReference type="Pfam" id="PF12937">
    <property type="entry name" value="F-box-like"/>
    <property type="match status" value="1"/>
</dbReference>
<accession>A0AAW0GU80</accession>
<dbReference type="InterPro" id="IPR001810">
    <property type="entry name" value="F-box_dom"/>
</dbReference>
<evidence type="ECO:0000313" key="3">
    <source>
        <dbReference type="Proteomes" id="UP001385951"/>
    </source>
</evidence>
<name>A0AAW0GU80_9APHY</name>
<evidence type="ECO:0000259" key="1">
    <source>
        <dbReference type="PROSITE" id="PS50181"/>
    </source>
</evidence>
<dbReference type="AlphaFoldDB" id="A0AAW0GU80"/>
<evidence type="ECO:0000313" key="2">
    <source>
        <dbReference type="EMBL" id="KAK7695642.1"/>
    </source>
</evidence>
<dbReference type="Proteomes" id="UP001385951">
    <property type="component" value="Unassembled WGS sequence"/>
</dbReference>
<comment type="caution">
    <text evidence="2">The sequence shown here is derived from an EMBL/GenBank/DDBJ whole genome shotgun (WGS) entry which is preliminary data.</text>
</comment>